<dbReference type="OMA" id="CNIMERL"/>
<organism evidence="1 2">
    <name type="scientific">Armillaria gallica</name>
    <name type="common">Bulbous honey fungus</name>
    <name type="synonym">Armillaria bulbosa</name>
    <dbReference type="NCBI Taxonomy" id="47427"/>
    <lineage>
        <taxon>Eukaryota</taxon>
        <taxon>Fungi</taxon>
        <taxon>Dikarya</taxon>
        <taxon>Basidiomycota</taxon>
        <taxon>Agaricomycotina</taxon>
        <taxon>Agaricomycetes</taxon>
        <taxon>Agaricomycetidae</taxon>
        <taxon>Agaricales</taxon>
        <taxon>Marasmiineae</taxon>
        <taxon>Physalacriaceae</taxon>
        <taxon>Armillaria</taxon>
    </lineage>
</organism>
<dbReference type="EMBL" id="KZ293714">
    <property type="protein sequence ID" value="PBK82640.1"/>
    <property type="molecule type" value="Genomic_DNA"/>
</dbReference>
<dbReference type="STRING" id="47427.A0A2H3CL80"/>
<dbReference type="OrthoDB" id="5946233at2759"/>
<evidence type="ECO:0000313" key="1">
    <source>
        <dbReference type="EMBL" id="PBK82640.1"/>
    </source>
</evidence>
<keyword evidence="2" id="KW-1185">Reference proteome</keyword>
<reference evidence="2" key="1">
    <citation type="journal article" date="2017" name="Nat. Ecol. Evol.">
        <title>Genome expansion and lineage-specific genetic innovations in the forest pathogenic fungi Armillaria.</title>
        <authorList>
            <person name="Sipos G."/>
            <person name="Prasanna A.N."/>
            <person name="Walter M.C."/>
            <person name="O'Connor E."/>
            <person name="Balint B."/>
            <person name="Krizsan K."/>
            <person name="Kiss B."/>
            <person name="Hess J."/>
            <person name="Varga T."/>
            <person name="Slot J."/>
            <person name="Riley R."/>
            <person name="Boka B."/>
            <person name="Rigling D."/>
            <person name="Barry K."/>
            <person name="Lee J."/>
            <person name="Mihaltcheva S."/>
            <person name="LaButti K."/>
            <person name="Lipzen A."/>
            <person name="Waldron R."/>
            <person name="Moloney N.M."/>
            <person name="Sperisen C."/>
            <person name="Kredics L."/>
            <person name="Vagvoelgyi C."/>
            <person name="Patrignani A."/>
            <person name="Fitzpatrick D."/>
            <person name="Nagy I."/>
            <person name="Doyle S."/>
            <person name="Anderson J.B."/>
            <person name="Grigoriev I.V."/>
            <person name="Gueldener U."/>
            <person name="Muensterkoetter M."/>
            <person name="Nagy L.G."/>
        </authorList>
    </citation>
    <scope>NUCLEOTIDE SEQUENCE [LARGE SCALE GENOMIC DNA]</scope>
    <source>
        <strain evidence="2">Ar21-2</strain>
    </source>
</reference>
<protein>
    <submittedName>
        <fullName evidence="1">Uncharacterized protein</fullName>
    </submittedName>
</protein>
<proteinExistence type="predicted"/>
<accession>A0A2H3CL80</accession>
<dbReference type="InParanoid" id="A0A2H3CL80"/>
<dbReference type="Proteomes" id="UP000217790">
    <property type="component" value="Unassembled WGS sequence"/>
</dbReference>
<evidence type="ECO:0000313" key="2">
    <source>
        <dbReference type="Proteomes" id="UP000217790"/>
    </source>
</evidence>
<sequence length="186" mass="21166">MWWNNSNSVLISHYYLDVVEWTGGPLLTQSDLGNENGHLAQAHTFLRHTHDPALIGMVGIDEGWYNLKLQAKLDVYVLENNNTKKYHNRKIARPNGVPLLIEQAPECFGTQDFKVAFTSESITAAQAIYALPDHPVLKLVPHLFAVLAYEYLKQLGHSIINRHSIWNMYLALVGMFWANNILTPEE</sequence>
<name>A0A2H3CL80_ARMGA</name>
<dbReference type="AlphaFoldDB" id="A0A2H3CL80"/>
<gene>
    <name evidence="1" type="ORF">ARMGADRAFT_1038433</name>
</gene>